<evidence type="ECO:0000256" key="12">
    <source>
        <dbReference type="ARBA" id="ARBA00031636"/>
    </source>
</evidence>
<accession>A0A371PH47</accession>
<evidence type="ECO:0000256" key="3">
    <source>
        <dbReference type="ARBA" id="ARBA00010199"/>
    </source>
</evidence>
<dbReference type="InterPro" id="IPR050222">
    <property type="entry name" value="MATE_MdtK"/>
</dbReference>
<dbReference type="GO" id="GO:0015297">
    <property type="term" value="F:antiporter activity"/>
    <property type="evidence" value="ECO:0007669"/>
    <property type="project" value="UniProtKB-KW"/>
</dbReference>
<dbReference type="NCBIfam" id="TIGR00797">
    <property type="entry name" value="matE"/>
    <property type="match status" value="1"/>
</dbReference>
<name>A0A371PH47_9BACL</name>
<feature type="transmembrane region" description="Helical" evidence="13">
    <location>
        <begin position="51"/>
        <end position="75"/>
    </location>
</feature>
<feature type="transmembrane region" description="Helical" evidence="13">
    <location>
        <begin position="95"/>
        <end position="117"/>
    </location>
</feature>
<keyword evidence="15" id="KW-1185">Reference proteome</keyword>
<evidence type="ECO:0000313" key="14">
    <source>
        <dbReference type="EMBL" id="REK74946.1"/>
    </source>
</evidence>
<proteinExistence type="inferred from homology"/>
<protein>
    <recommendedName>
        <fullName evidence="4">Probable multidrug resistance protein NorM</fullName>
    </recommendedName>
    <alternativeName>
        <fullName evidence="12">Multidrug-efflux transporter</fullName>
    </alternativeName>
</protein>
<feature type="transmembrane region" description="Helical" evidence="13">
    <location>
        <begin position="419"/>
        <end position="438"/>
    </location>
</feature>
<feature type="transmembrane region" description="Helical" evidence="13">
    <location>
        <begin position="318"/>
        <end position="340"/>
    </location>
</feature>
<dbReference type="Proteomes" id="UP000261905">
    <property type="component" value="Unassembled WGS sequence"/>
</dbReference>
<organism evidence="14 15">
    <name type="scientific">Paenibacillus paeoniae</name>
    <dbReference type="NCBI Taxonomy" id="2292705"/>
    <lineage>
        <taxon>Bacteria</taxon>
        <taxon>Bacillati</taxon>
        <taxon>Bacillota</taxon>
        <taxon>Bacilli</taxon>
        <taxon>Bacillales</taxon>
        <taxon>Paenibacillaceae</taxon>
        <taxon>Paenibacillus</taxon>
    </lineage>
</organism>
<keyword evidence="8 13" id="KW-0812">Transmembrane</keyword>
<comment type="subcellular location">
    <subcellularLocation>
        <location evidence="2">Cell membrane</location>
        <topology evidence="2">Multi-pass membrane protein</topology>
    </subcellularLocation>
</comment>
<feature type="transmembrane region" description="Helical" evidence="13">
    <location>
        <begin position="393"/>
        <end position="413"/>
    </location>
</feature>
<evidence type="ECO:0000256" key="2">
    <source>
        <dbReference type="ARBA" id="ARBA00004651"/>
    </source>
</evidence>
<evidence type="ECO:0000256" key="1">
    <source>
        <dbReference type="ARBA" id="ARBA00003408"/>
    </source>
</evidence>
<feature type="transmembrane region" description="Helical" evidence="13">
    <location>
        <begin position="162"/>
        <end position="182"/>
    </location>
</feature>
<evidence type="ECO:0000256" key="13">
    <source>
        <dbReference type="SAM" id="Phobius"/>
    </source>
</evidence>
<sequence length="459" mass="49939">MYHAETWSEKTGLLFKILWPILVTQLGLYAMNLTDIIMSGWVSKEDLAGVAIGSSLWMPIITGINGILLAVTPIVSQMIGSGKRNGIAKFISQALYVSLIVALTVIIVGSFLFKPVIGLMGLEDKVAHIAFYYLIALLFGIVPLFASNVLRYFFDAQGFTRISMFITLLAVPFNVLLNYVFIFGKFGVPAYGGIGSGYATAITYWLIFIISVVMTFKVSAVRSYRLFIEWAAPSLKVWKEILTIGIPIGLGIFFEVSIFSVVTLLMGLLFDTGTIASHQIALSFSSLVFMVPLSISMALTIVVGYSVGSGKMKAARQYSLLGVGGGVGLMGLSAFVLFFLREPIAYLYTQDSDVAKLAAQFLIFAIFYQISDAAQASLLGVLRGYKDVQKPFLIAFVSYWIVGLPSGYLLAVYTDMNAYGFWAGIIIGLTFAAVGFLLRLMRVQKGLQGGNGSNVIESV</sequence>
<feature type="transmembrane region" description="Helical" evidence="13">
    <location>
        <begin position="12"/>
        <end position="31"/>
    </location>
</feature>
<dbReference type="EMBL" id="QUBQ01000002">
    <property type="protein sequence ID" value="REK74946.1"/>
    <property type="molecule type" value="Genomic_DNA"/>
</dbReference>
<dbReference type="PANTHER" id="PTHR43298:SF2">
    <property type="entry name" value="FMN_FAD EXPORTER YEEO-RELATED"/>
    <property type="match status" value="1"/>
</dbReference>
<keyword evidence="10" id="KW-0406">Ion transport</keyword>
<dbReference type="RefSeq" id="WP_116046686.1">
    <property type="nucleotide sequence ID" value="NZ_QUBQ01000002.1"/>
</dbReference>
<feature type="transmembrane region" description="Helical" evidence="13">
    <location>
        <begin position="202"/>
        <end position="220"/>
    </location>
</feature>
<dbReference type="AlphaFoldDB" id="A0A371PH47"/>
<feature type="transmembrane region" description="Helical" evidence="13">
    <location>
        <begin position="129"/>
        <end position="150"/>
    </location>
</feature>
<feature type="transmembrane region" description="Helical" evidence="13">
    <location>
        <begin position="282"/>
        <end position="306"/>
    </location>
</feature>
<keyword evidence="9 13" id="KW-1133">Transmembrane helix</keyword>
<evidence type="ECO:0000256" key="10">
    <source>
        <dbReference type="ARBA" id="ARBA00023065"/>
    </source>
</evidence>
<keyword evidence="11 13" id="KW-0472">Membrane</keyword>
<keyword evidence="7" id="KW-1003">Cell membrane</keyword>
<evidence type="ECO:0000256" key="8">
    <source>
        <dbReference type="ARBA" id="ARBA00022692"/>
    </source>
</evidence>
<comment type="caution">
    <text evidence="14">The sequence shown here is derived from an EMBL/GenBank/DDBJ whole genome shotgun (WGS) entry which is preliminary data.</text>
</comment>
<evidence type="ECO:0000256" key="9">
    <source>
        <dbReference type="ARBA" id="ARBA00022989"/>
    </source>
</evidence>
<comment type="similarity">
    <text evidence="3">Belongs to the multi antimicrobial extrusion (MATE) (TC 2.A.66.1) family.</text>
</comment>
<reference evidence="14 15" key="1">
    <citation type="submission" date="2018-08" db="EMBL/GenBank/DDBJ databases">
        <title>Paenibacillus sp. M4BSY-1, whole genome shotgun sequence.</title>
        <authorList>
            <person name="Tuo L."/>
        </authorList>
    </citation>
    <scope>NUCLEOTIDE SEQUENCE [LARGE SCALE GENOMIC DNA]</scope>
    <source>
        <strain evidence="14 15">M4BSY-1</strain>
    </source>
</reference>
<evidence type="ECO:0000256" key="6">
    <source>
        <dbReference type="ARBA" id="ARBA00022449"/>
    </source>
</evidence>
<dbReference type="OrthoDB" id="9780160at2"/>
<dbReference type="PANTHER" id="PTHR43298">
    <property type="entry name" value="MULTIDRUG RESISTANCE PROTEIN NORM-RELATED"/>
    <property type="match status" value="1"/>
</dbReference>
<dbReference type="GO" id="GO:0042910">
    <property type="term" value="F:xenobiotic transmembrane transporter activity"/>
    <property type="evidence" value="ECO:0007669"/>
    <property type="project" value="InterPro"/>
</dbReference>
<evidence type="ECO:0000256" key="7">
    <source>
        <dbReference type="ARBA" id="ARBA00022475"/>
    </source>
</evidence>
<evidence type="ECO:0000256" key="11">
    <source>
        <dbReference type="ARBA" id="ARBA00023136"/>
    </source>
</evidence>
<evidence type="ECO:0000256" key="5">
    <source>
        <dbReference type="ARBA" id="ARBA00022448"/>
    </source>
</evidence>
<dbReference type="GO" id="GO:0005886">
    <property type="term" value="C:plasma membrane"/>
    <property type="evidence" value="ECO:0007669"/>
    <property type="project" value="UniProtKB-SubCell"/>
</dbReference>
<dbReference type="PIRSF" id="PIRSF006603">
    <property type="entry name" value="DinF"/>
    <property type="match status" value="1"/>
</dbReference>
<evidence type="ECO:0000256" key="4">
    <source>
        <dbReference type="ARBA" id="ARBA00020268"/>
    </source>
</evidence>
<keyword evidence="6" id="KW-0050">Antiport</keyword>
<dbReference type="GO" id="GO:0006811">
    <property type="term" value="P:monoatomic ion transport"/>
    <property type="evidence" value="ECO:0007669"/>
    <property type="project" value="UniProtKB-KW"/>
</dbReference>
<feature type="transmembrane region" description="Helical" evidence="13">
    <location>
        <begin position="241"/>
        <end position="270"/>
    </location>
</feature>
<keyword evidence="5" id="KW-0813">Transport</keyword>
<gene>
    <name evidence="14" type="ORF">DX130_14980</name>
</gene>
<evidence type="ECO:0000313" key="15">
    <source>
        <dbReference type="Proteomes" id="UP000261905"/>
    </source>
</evidence>
<dbReference type="InterPro" id="IPR048279">
    <property type="entry name" value="MdtK-like"/>
</dbReference>
<feature type="transmembrane region" description="Helical" evidence="13">
    <location>
        <begin position="360"/>
        <end position="381"/>
    </location>
</feature>
<dbReference type="InterPro" id="IPR002528">
    <property type="entry name" value="MATE_fam"/>
</dbReference>
<dbReference type="CDD" id="cd13131">
    <property type="entry name" value="MATE_NorM_like"/>
    <property type="match status" value="1"/>
</dbReference>
<comment type="function">
    <text evidence="1">Multidrug efflux pump.</text>
</comment>
<dbReference type="Pfam" id="PF01554">
    <property type="entry name" value="MatE"/>
    <property type="match status" value="2"/>
</dbReference>